<dbReference type="AlphaFoldDB" id="A0A0X8HGJ4"/>
<gene>
    <name evidence="2" type="ORF">LOKO_03123</name>
</gene>
<dbReference type="SUPFAM" id="SSF158452">
    <property type="entry name" value="YqcC-like"/>
    <property type="match status" value="1"/>
</dbReference>
<dbReference type="InterPro" id="IPR036814">
    <property type="entry name" value="YqcC-like_sf"/>
</dbReference>
<keyword evidence="3" id="KW-1185">Reference proteome</keyword>
<evidence type="ECO:0000313" key="2">
    <source>
        <dbReference type="EMBL" id="AMD02170.1"/>
    </source>
</evidence>
<feature type="domain" description="YqcC-like" evidence="1">
    <location>
        <begin position="19"/>
        <end position="115"/>
    </location>
</feature>
<dbReference type="PANTHER" id="PTHR39586:SF1">
    <property type="entry name" value="CYTOPLASMIC PROTEIN"/>
    <property type="match status" value="1"/>
</dbReference>
<name>A0A0X8HGJ4_9GAMM</name>
<evidence type="ECO:0000259" key="1">
    <source>
        <dbReference type="Pfam" id="PF04287"/>
    </source>
</evidence>
<dbReference type="Gene3D" id="1.20.1440.40">
    <property type="entry name" value="YqcC-like"/>
    <property type="match status" value="1"/>
</dbReference>
<protein>
    <recommendedName>
        <fullName evidence="1">YqcC-like domain-containing protein</fullName>
    </recommendedName>
</protein>
<dbReference type="Proteomes" id="UP000063387">
    <property type="component" value="Chromosome"/>
</dbReference>
<dbReference type="Pfam" id="PF04287">
    <property type="entry name" value="DUF446"/>
    <property type="match status" value="1"/>
</dbReference>
<reference evidence="2 3" key="2">
    <citation type="submission" date="2016-02" db="EMBL/GenBank/DDBJ databases">
        <authorList>
            <person name="Wen L."/>
            <person name="He K."/>
            <person name="Yang H."/>
        </authorList>
    </citation>
    <scope>NUCLEOTIDE SEQUENCE [LARGE SCALE GENOMIC DNA]</scope>
    <source>
        <strain evidence="2 3">AGD 8-3</strain>
    </source>
</reference>
<sequence>MEPNASEVTDMTVHEELDVALRRLEATMKATNMWRLERPEAEAFDSQQPFCIDTMALPQWLRFVFIARLDALVEAGGPMPAKCDVAPAVEAYLTQQGTRAPDRLLLCKAVEEIDQLVTDN</sequence>
<dbReference type="InterPro" id="IPR023376">
    <property type="entry name" value="YqcC-like_dom"/>
</dbReference>
<dbReference type="PANTHER" id="PTHR39586">
    <property type="entry name" value="CYTOPLASMIC PROTEIN-RELATED"/>
    <property type="match status" value="1"/>
</dbReference>
<dbReference type="STRING" id="507626.LOKO_03123"/>
<dbReference type="EMBL" id="CP014226">
    <property type="protein sequence ID" value="AMD02170.1"/>
    <property type="molecule type" value="Genomic_DNA"/>
</dbReference>
<organism evidence="2 3">
    <name type="scientific">Halomonas chromatireducens</name>
    <dbReference type="NCBI Taxonomy" id="507626"/>
    <lineage>
        <taxon>Bacteria</taxon>
        <taxon>Pseudomonadati</taxon>
        <taxon>Pseudomonadota</taxon>
        <taxon>Gammaproteobacteria</taxon>
        <taxon>Oceanospirillales</taxon>
        <taxon>Halomonadaceae</taxon>
        <taxon>Halomonas</taxon>
    </lineage>
</organism>
<evidence type="ECO:0000313" key="3">
    <source>
        <dbReference type="Proteomes" id="UP000063387"/>
    </source>
</evidence>
<dbReference type="KEGG" id="hco:LOKO_03123"/>
<reference evidence="2 3" key="1">
    <citation type="journal article" date="2016" name="Genome Announc.">
        <title>Draft Genome Sequence of 'Halomonas chromatireducens' Strain AGD 8-3, a Haloalkaliphilic Chromate- and Selenite-Reducing Gammaproteobacterium.</title>
        <authorList>
            <person name="Sharko F.S."/>
            <person name="Shapovalova A.A."/>
            <person name="Tsygankova S.V."/>
            <person name="Komova A.V."/>
            <person name="Boulygina E.S."/>
            <person name="Teslyuk A.B."/>
            <person name="Gotovtsev P.M."/>
            <person name="Namsaraev Z.B."/>
            <person name="Khijniak T.V."/>
            <person name="Nedoluzhko A.V."/>
            <person name="Vasilov R.G."/>
        </authorList>
    </citation>
    <scope>NUCLEOTIDE SEQUENCE [LARGE SCALE GENOMIC DNA]</scope>
    <source>
        <strain evidence="2 3">AGD 8-3</strain>
    </source>
</reference>
<accession>A0A0X8HGJ4</accession>
<dbReference type="InterPro" id="IPR007384">
    <property type="entry name" value="UCP006257"/>
</dbReference>
<proteinExistence type="predicted"/>
<dbReference type="GO" id="GO:0044010">
    <property type="term" value="P:single-species biofilm formation"/>
    <property type="evidence" value="ECO:0007669"/>
    <property type="project" value="TreeGrafter"/>
</dbReference>
<dbReference type="PATRIC" id="fig|507626.3.peg.3118"/>